<comment type="caution">
    <text evidence="2">The sequence shown here is derived from an EMBL/GenBank/DDBJ whole genome shotgun (WGS) entry which is preliminary data.</text>
</comment>
<dbReference type="RefSeq" id="WP_178933973.1">
    <property type="nucleotide sequence ID" value="NZ_JACBAZ010000008.1"/>
</dbReference>
<protein>
    <recommendedName>
        <fullName evidence="4">Lipoprotein</fullName>
    </recommendedName>
</protein>
<feature type="signal peptide" evidence="1">
    <location>
        <begin position="1"/>
        <end position="23"/>
    </location>
</feature>
<sequence length="145" mass="16507">MKLLPFICLIPLAILLSSCSSTPQSRIQKNPELYNRLPEKHKALVQQGKIDRGMKQPAVYLAMGNPDSKVTGNREGRSYERWDYSVLTPVYTSGFGGYYGYGRGYYGRGPYYGTGYYPEVYYVPTRGSSVYFRKGSVVGWENKQR</sequence>
<dbReference type="PROSITE" id="PS51257">
    <property type="entry name" value="PROKAR_LIPOPROTEIN"/>
    <property type="match status" value="1"/>
</dbReference>
<name>A0A851GJG3_9BACT</name>
<reference evidence="2 3" key="1">
    <citation type="submission" date="2020-07" db="EMBL/GenBank/DDBJ databases">
        <title>Roseicoccus Jingziensis gen. nov., sp. nov., isolated from coastal seawater.</title>
        <authorList>
            <person name="Feng X."/>
        </authorList>
    </citation>
    <scope>NUCLEOTIDE SEQUENCE [LARGE SCALE GENOMIC DNA]</scope>
    <source>
        <strain evidence="2 3">N1E253</strain>
    </source>
</reference>
<organism evidence="2 3">
    <name type="scientific">Oceaniferula marina</name>
    <dbReference type="NCBI Taxonomy" id="2748318"/>
    <lineage>
        <taxon>Bacteria</taxon>
        <taxon>Pseudomonadati</taxon>
        <taxon>Verrucomicrobiota</taxon>
        <taxon>Verrucomicrobiia</taxon>
        <taxon>Verrucomicrobiales</taxon>
        <taxon>Verrucomicrobiaceae</taxon>
        <taxon>Oceaniferula</taxon>
    </lineage>
</organism>
<evidence type="ECO:0000313" key="2">
    <source>
        <dbReference type="EMBL" id="NWK57142.1"/>
    </source>
</evidence>
<accession>A0A851GJG3</accession>
<evidence type="ECO:0008006" key="4">
    <source>
        <dbReference type="Google" id="ProtNLM"/>
    </source>
</evidence>
<dbReference type="AlphaFoldDB" id="A0A851GJG3"/>
<evidence type="ECO:0000313" key="3">
    <source>
        <dbReference type="Proteomes" id="UP000557872"/>
    </source>
</evidence>
<evidence type="ECO:0000256" key="1">
    <source>
        <dbReference type="SAM" id="SignalP"/>
    </source>
</evidence>
<gene>
    <name evidence="2" type="ORF">HW115_16085</name>
</gene>
<dbReference type="Proteomes" id="UP000557872">
    <property type="component" value="Unassembled WGS sequence"/>
</dbReference>
<keyword evidence="1" id="KW-0732">Signal</keyword>
<dbReference type="EMBL" id="JACBAZ010000008">
    <property type="protein sequence ID" value="NWK57142.1"/>
    <property type="molecule type" value="Genomic_DNA"/>
</dbReference>
<feature type="chain" id="PRO_5032660893" description="Lipoprotein" evidence="1">
    <location>
        <begin position="24"/>
        <end position="145"/>
    </location>
</feature>
<proteinExistence type="predicted"/>
<keyword evidence="3" id="KW-1185">Reference proteome</keyword>